<accession>A0A7W2AIX2</accession>
<proteinExistence type="predicted"/>
<dbReference type="Proteomes" id="UP000530514">
    <property type="component" value="Unassembled WGS sequence"/>
</dbReference>
<evidence type="ECO:0000256" key="1">
    <source>
        <dbReference type="SAM" id="Phobius"/>
    </source>
</evidence>
<reference evidence="2 3" key="1">
    <citation type="submission" date="2020-07" db="EMBL/GenBank/DDBJ databases">
        <authorList>
            <person name="Feng H."/>
        </authorList>
    </citation>
    <scope>NUCLEOTIDE SEQUENCE [LARGE SCALE GENOMIC DNA]</scope>
    <source>
        <strain evidence="3">s-11</strain>
    </source>
</reference>
<evidence type="ECO:0000313" key="2">
    <source>
        <dbReference type="EMBL" id="MBA4543194.1"/>
    </source>
</evidence>
<dbReference type="RefSeq" id="WP_033100895.1">
    <property type="nucleotide sequence ID" value="NZ_JACEIP010000013.1"/>
</dbReference>
<keyword evidence="3" id="KW-1185">Reference proteome</keyword>
<dbReference type="AlphaFoldDB" id="A0A7W2AIX2"/>
<sequence>MEGFQEGFMTFIMGFSHVFMVSVIVWMIGLLVLLFKEMFNTADFNIRDYLYKVWKLLLSSFEWTAYLGVVVAPVIMLVTKDYAKYGMMTIAAIILSVIYLYIRKQTGGFKKLNFRQ</sequence>
<feature type="transmembrane region" description="Helical" evidence="1">
    <location>
        <begin position="82"/>
        <end position="102"/>
    </location>
</feature>
<feature type="transmembrane region" description="Helical" evidence="1">
    <location>
        <begin position="12"/>
        <end position="35"/>
    </location>
</feature>
<keyword evidence="1" id="KW-0812">Transmembrane</keyword>
<comment type="caution">
    <text evidence="2">The sequence shown here is derived from an EMBL/GenBank/DDBJ whole genome shotgun (WGS) entry which is preliminary data.</text>
</comment>
<dbReference type="OrthoDB" id="2991025at2"/>
<feature type="transmembrane region" description="Helical" evidence="1">
    <location>
        <begin position="56"/>
        <end position="76"/>
    </location>
</feature>
<gene>
    <name evidence="2" type="ORF">H1164_09810</name>
</gene>
<name>A0A7W2AIX2_9BACL</name>
<protein>
    <submittedName>
        <fullName evidence="2">Uncharacterized protein</fullName>
    </submittedName>
</protein>
<keyword evidence="1" id="KW-0472">Membrane</keyword>
<evidence type="ECO:0000313" key="3">
    <source>
        <dbReference type="Proteomes" id="UP000530514"/>
    </source>
</evidence>
<organism evidence="2 3">
    <name type="scientific">Thermoactinomyces daqus</name>
    <dbReference type="NCBI Taxonomy" id="1329516"/>
    <lineage>
        <taxon>Bacteria</taxon>
        <taxon>Bacillati</taxon>
        <taxon>Bacillota</taxon>
        <taxon>Bacilli</taxon>
        <taxon>Bacillales</taxon>
        <taxon>Thermoactinomycetaceae</taxon>
        <taxon>Thermoactinomyces</taxon>
    </lineage>
</organism>
<dbReference type="EMBL" id="JACEIP010000013">
    <property type="protein sequence ID" value="MBA4543194.1"/>
    <property type="molecule type" value="Genomic_DNA"/>
</dbReference>
<keyword evidence="1" id="KW-1133">Transmembrane helix</keyword>